<evidence type="ECO:0000313" key="3">
    <source>
        <dbReference type="Proteomes" id="UP000652761"/>
    </source>
</evidence>
<organism evidence="2 3">
    <name type="scientific">Colocasia esculenta</name>
    <name type="common">Wild taro</name>
    <name type="synonym">Arum esculentum</name>
    <dbReference type="NCBI Taxonomy" id="4460"/>
    <lineage>
        <taxon>Eukaryota</taxon>
        <taxon>Viridiplantae</taxon>
        <taxon>Streptophyta</taxon>
        <taxon>Embryophyta</taxon>
        <taxon>Tracheophyta</taxon>
        <taxon>Spermatophyta</taxon>
        <taxon>Magnoliopsida</taxon>
        <taxon>Liliopsida</taxon>
        <taxon>Araceae</taxon>
        <taxon>Aroideae</taxon>
        <taxon>Colocasieae</taxon>
        <taxon>Colocasia</taxon>
    </lineage>
</organism>
<sequence>MGRLGAIRTLTSGRPILPLFHLYCSWLFCFGLLLLGGAAGVASSTALAIISASARTATVPASNLVSTVLEGGTSGYVCGETNLGGILLLRL</sequence>
<keyword evidence="1" id="KW-0472">Membrane</keyword>
<feature type="transmembrane region" description="Helical" evidence="1">
    <location>
        <begin position="20"/>
        <end position="50"/>
    </location>
</feature>
<protein>
    <submittedName>
        <fullName evidence="2">Uncharacterized protein</fullName>
    </submittedName>
</protein>
<comment type="caution">
    <text evidence="2">The sequence shown here is derived from an EMBL/GenBank/DDBJ whole genome shotgun (WGS) entry which is preliminary data.</text>
</comment>
<dbReference type="AlphaFoldDB" id="A0A843X1J2"/>
<dbReference type="Proteomes" id="UP000652761">
    <property type="component" value="Unassembled WGS sequence"/>
</dbReference>
<accession>A0A843X1J2</accession>
<keyword evidence="1" id="KW-1133">Transmembrane helix</keyword>
<keyword evidence="3" id="KW-1185">Reference proteome</keyword>
<name>A0A843X1J2_COLES</name>
<evidence type="ECO:0000313" key="2">
    <source>
        <dbReference type="EMBL" id="MQM14867.1"/>
    </source>
</evidence>
<proteinExistence type="predicted"/>
<gene>
    <name evidence="2" type="ORF">Taro_047803</name>
</gene>
<keyword evidence="1" id="KW-0812">Transmembrane</keyword>
<reference evidence="2" key="1">
    <citation type="submission" date="2017-07" db="EMBL/GenBank/DDBJ databases">
        <title>Taro Niue Genome Assembly and Annotation.</title>
        <authorList>
            <person name="Atibalentja N."/>
            <person name="Keating K."/>
            <person name="Fields C.J."/>
        </authorList>
    </citation>
    <scope>NUCLEOTIDE SEQUENCE</scope>
    <source>
        <strain evidence="2">Niue_2</strain>
        <tissue evidence="2">Leaf</tissue>
    </source>
</reference>
<evidence type="ECO:0000256" key="1">
    <source>
        <dbReference type="SAM" id="Phobius"/>
    </source>
</evidence>
<dbReference type="EMBL" id="NMUH01006265">
    <property type="protein sequence ID" value="MQM14867.1"/>
    <property type="molecule type" value="Genomic_DNA"/>
</dbReference>